<evidence type="ECO:0000313" key="3">
    <source>
        <dbReference type="Proteomes" id="UP000323876"/>
    </source>
</evidence>
<dbReference type="AlphaFoldDB" id="A0A5N0EQB4"/>
<dbReference type="Pfam" id="PF13443">
    <property type="entry name" value="HTH_26"/>
    <property type="match status" value="1"/>
</dbReference>
<dbReference type="SUPFAM" id="SSF47413">
    <property type="entry name" value="lambda repressor-like DNA-binding domains"/>
    <property type="match status" value="1"/>
</dbReference>
<name>A0A5N0EQB4_9NOCA</name>
<dbReference type="OrthoDB" id="4562041at2"/>
<accession>A0A5N0EQB4</accession>
<evidence type="ECO:0000259" key="1">
    <source>
        <dbReference type="Pfam" id="PF13443"/>
    </source>
</evidence>
<dbReference type="EMBL" id="VXLC01000001">
    <property type="protein sequence ID" value="KAA8890285.1"/>
    <property type="molecule type" value="Genomic_DNA"/>
</dbReference>
<organism evidence="2 3">
    <name type="scientific">Nocardia colli</name>
    <dbReference type="NCBI Taxonomy" id="2545717"/>
    <lineage>
        <taxon>Bacteria</taxon>
        <taxon>Bacillati</taxon>
        <taxon>Actinomycetota</taxon>
        <taxon>Actinomycetes</taxon>
        <taxon>Mycobacteriales</taxon>
        <taxon>Nocardiaceae</taxon>
        <taxon>Nocardia</taxon>
    </lineage>
</organism>
<comment type="caution">
    <text evidence="2">The sequence shown here is derived from an EMBL/GenBank/DDBJ whole genome shotgun (WGS) entry which is preliminary data.</text>
</comment>
<dbReference type="RefSeq" id="WP_150400199.1">
    <property type="nucleotide sequence ID" value="NZ_VXLC01000001.1"/>
</dbReference>
<proteinExistence type="predicted"/>
<keyword evidence="3" id="KW-1185">Reference proteome</keyword>
<dbReference type="GO" id="GO:0003677">
    <property type="term" value="F:DNA binding"/>
    <property type="evidence" value="ECO:0007669"/>
    <property type="project" value="InterPro"/>
</dbReference>
<dbReference type="InterPro" id="IPR010982">
    <property type="entry name" value="Lambda_DNA-bd_dom_sf"/>
</dbReference>
<feature type="domain" description="HTH cro/C1-type" evidence="1">
    <location>
        <begin position="1"/>
        <end position="52"/>
    </location>
</feature>
<protein>
    <recommendedName>
        <fullName evidence="1">HTH cro/C1-type domain-containing protein</fullName>
    </recommendedName>
</protein>
<dbReference type="Proteomes" id="UP000323876">
    <property type="component" value="Unassembled WGS sequence"/>
</dbReference>
<reference evidence="2 3" key="1">
    <citation type="submission" date="2019-09" db="EMBL/GenBank/DDBJ databases">
        <authorList>
            <person name="Wang X."/>
        </authorList>
    </citation>
    <scope>NUCLEOTIDE SEQUENCE [LARGE SCALE GENOMIC DNA]</scope>
    <source>
        <strain evidence="2 3">CICC 11023</strain>
    </source>
</reference>
<dbReference type="InterPro" id="IPR001387">
    <property type="entry name" value="Cro/C1-type_HTH"/>
</dbReference>
<dbReference type="Gene3D" id="1.10.260.40">
    <property type="entry name" value="lambda repressor-like DNA-binding domains"/>
    <property type="match status" value="1"/>
</dbReference>
<gene>
    <name evidence="2" type="ORF">F3087_02970</name>
</gene>
<sequence>MSDAGLCPEDLAARSGLPVSDLRSLLAAHGSFTVDELARIAAAVDCRVVDLLPDDGDPR</sequence>
<evidence type="ECO:0000313" key="2">
    <source>
        <dbReference type="EMBL" id="KAA8890285.1"/>
    </source>
</evidence>